<feature type="domain" description="Orn/Lys/Arg decarboxylases family 1 pyridoxal-P attachment site" evidence="6">
    <location>
        <begin position="220"/>
        <end position="234"/>
    </location>
</feature>
<dbReference type="EMBL" id="LSRS01000002">
    <property type="protein sequence ID" value="KAF1085868.1"/>
    <property type="molecule type" value="Genomic_DNA"/>
</dbReference>
<dbReference type="PANTHER" id="PTHR43277">
    <property type="entry name" value="ARGININE DECARBOXYLASE"/>
    <property type="match status" value="1"/>
</dbReference>
<comment type="similarity">
    <text evidence="2">Belongs to the Orn/Lys/Arg decarboxylase class-I family.</text>
</comment>
<dbReference type="Gene3D" id="3.90.100.10">
    <property type="entry name" value="Orn/Lys/Arg decarboxylase, C-terminal domain"/>
    <property type="match status" value="1"/>
</dbReference>
<evidence type="ECO:0000313" key="8">
    <source>
        <dbReference type="Proteomes" id="UP000798488"/>
    </source>
</evidence>
<protein>
    <submittedName>
        <fullName evidence="7">Arginine decarboxylase</fullName>
        <ecNumber evidence="7">4.1.1.19</ecNumber>
    </submittedName>
</protein>
<dbReference type="OrthoDB" id="9815233at2"/>
<gene>
    <name evidence="7" type="primary">speA</name>
    <name evidence="7" type="ORF">SPSYN_00597</name>
</gene>
<accession>A0A9D2WR69</accession>
<proteinExistence type="inferred from homology"/>
<dbReference type="EC" id="4.1.1.19" evidence="7"/>
<dbReference type="RefSeq" id="WP_161821031.1">
    <property type="nucleotide sequence ID" value="NZ_LSRS01000002.1"/>
</dbReference>
<evidence type="ECO:0000256" key="2">
    <source>
        <dbReference type="ARBA" id="ARBA00010671"/>
    </source>
</evidence>
<dbReference type="Pfam" id="PF01276">
    <property type="entry name" value="OKR_DC_1"/>
    <property type="match status" value="1"/>
</dbReference>
<dbReference type="InterPro" id="IPR000310">
    <property type="entry name" value="Orn/Lys/Arg_deCO2ase_major_dom"/>
</dbReference>
<sequence>MSSKQVHTPLVDALKKYNQNEAVRLHVPGHGGGPGLPLAMQQGNLPGWDVTELAGLDDLHNPAGVIAAAQREAAELYSARYTFFLVNGTTVGLQALIAATCSEARALILPRNVHRSVLGGLVLSGARPVFIAPVIVPGFNFAAGFLPDKLEDALQQNFEAGAVLAVHPCYYGVVGDLAGVVKLCRQYGVPLLVDEAHGTHLRLHPDLPADALSLGADAVVQSVHKTGGALTQASWLHLGSDRIAQEKVANALRLLQTSSPSYILMASLDAARRQLALNGRNKLDELLNIASEAAWRLNEIPGLAVLGNEHLVWPGAFGYDPTRLVISVRGLGASGYEIARQLASLYGIYLEMSDYYNLVAVLSLGTSQAGVLKLVNALAEISRSMGAGHHIGQNCQGQQGLDWSQLLPPQVMTPRQAWLAGQKKVLLDESRGLVSGELIAVYPPGIGVIYPGEEITPEIIEYLQQVREMDVHIQGATDPTLTSLLVVDV</sequence>
<dbReference type="InterPro" id="IPR015421">
    <property type="entry name" value="PyrdxlP-dep_Trfase_major"/>
</dbReference>
<dbReference type="PROSITE" id="PS00703">
    <property type="entry name" value="OKR_DC_1"/>
    <property type="match status" value="1"/>
</dbReference>
<dbReference type="Proteomes" id="UP000798488">
    <property type="component" value="Unassembled WGS sequence"/>
</dbReference>
<evidence type="ECO:0000259" key="6">
    <source>
        <dbReference type="PROSITE" id="PS00703"/>
    </source>
</evidence>
<name>A0A9D2WR69_9FIRM</name>
<dbReference type="InterPro" id="IPR015424">
    <property type="entry name" value="PyrdxlP-dep_Trfase"/>
</dbReference>
<dbReference type="PANTHER" id="PTHR43277:SF4">
    <property type="entry name" value="ARGININE DECARBOXYLASE"/>
    <property type="match status" value="1"/>
</dbReference>
<reference evidence="7" key="1">
    <citation type="submission" date="2016-02" db="EMBL/GenBank/DDBJ databases">
        <title>Draft Genome Sequence of Sporotomaculum syntrophicum Strain FB, a Syntrophic Benzoate Degrader.</title>
        <authorList>
            <person name="Nobu M.K."/>
            <person name="Narihiro T."/>
            <person name="Qiu Y.-L."/>
            <person name="Ohashi A."/>
            <person name="Liu W.-T."/>
            <person name="Yuji S."/>
        </authorList>
    </citation>
    <scope>NUCLEOTIDE SEQUENCE</scope>
    <source>
        <strain evidence="7">FB</strain>
    </source>
</reference>
<dbReference type="Gene3D" id="3.40.640.10">
    <property type="entry name" value="Type I PLP-dependent aspartate aminotransferase-like (Major domain)"/>
    <property type="match status" value="1"/>
</dbReference>
<evidence type="ECO:0000256" key="1">
    <source>
        <dbReference type="ARBA" id="ARBA00001933"/>
    </source>
</evidence>
<evidence type="ECO:0000256" key="5">
    <source>
        <dbReference type="ARBA" id="ARBA00023239"/>
    </source>
</evidence>
<comment type="caution">
    <text evidence="7">The sequence shown here is derived from an EMBL/GenBank/DDBJ whole genome shotgun (WGS) entry which is preliminary data.</text>
</comment>
<keyword evidence="5 7" id="KW-0456">Lyase</keyword>
<comment type="cofactor">
    <cofactor evidence="1">
        <name>pyridoxal 5'-phosphate</name>
        <dbReference type="ChEBI" id="CHEBI:597326"/>
    </cofactor>
</comment>
<keyword evidence="8" id="KW-1185">Reference proteome</keyword>
<dbReference type="AlphaFoldDB" id="A0A9D2WR69"/>
<dbReference type="InterPro" id="IPR052357">
    <property type="entry name" value="Orn_Lys_Arg_decarboxylase-I"/>
</dbReference>
<dbReference type="Pfam" id="PF03711">
    <property type="entry name" value="OKR_DC_1_C"/>
    <property type="match status" value="1"/>
</dbReference>
<keyword evidence="3" id="KW-0210">Decarboxylase</keyword>
<dbReference type="SUPFAM" id="SSF55904">
    <property type="entry name" value="Ornithine decarboxylase C-terminal domain"/>
    <property type="match status" value="1"/>
</dbReference>
<evidence type="ECO:0000256" key="3">
    <source>
        <dbReference type="ARBA" id="ARBA00022793"/>
    </source>
</evidence>
<dbReference type="InterPro" id="IPR008286">
    <property type="entry name" value="Prn/Lys/Arg_de-COase_C"/>
</dbReference>
<organism evidence="7 8">
    <name type="scientific">Sporotomaculum syntrophicum</name>
    <dbReference type="NCBI Taxonomy" id="182264"/>
    <lineage>
        <taxon>Bacteria</taxon>
        <taxon>Bacillati</taxon>
        <taxon>Bacillota</taxon>
        <taxon>Clostridia</taxon>
        <taxon>Eubacteriales</taxon>
        <taxon>Desulfallaceae</taxon>
        <taxon>Sporotomaculum</taxon>
    </lineage>
</organism>
<dbReference type="SUPFAM" id="SSF53383">
    <property type="entry name" value="PLP-dependent transferases"/>
    <property type="match status" value="1"/>
</dbReference>
<evidence type="ECO:0000313" key="7">
    <source>
        <dbReference type="EMBL" id="KAF1085868.1"/>
    </source>
</evidence>
<dbReference type="InterPro" id="IPR036633">
    <property type="entry name" value="Prn/Lys/Arg_de-COase_C_sf"/>
</dbReference>
<keyword evidence="4" id="KW-0663">Pyridoxal phosphate</keyword>
<dbReference type="GO" id="GO:0008792">
    <property type="term" value="F:arginine decarboxylase activity"/>
    <property type="evidence" value="ECO:0007669"/>
    <property type="project" value="UniProtKB-EC"/>
</dbReference>
<evidence type="ECO:0000256" key="4">
    <source>
        <dbReference type="ARBA" id="ARBA00022898"/>
    </source>
</evidence>